<evidence type="ECO:0000313" key="7">
    <source>
        <dbReference type="Proteomes" id="UP000018467"/>
    </source>
</evidence>
<dbReference type="PROSITE" id="PS51720">
    <property type="entry name" value="G_AIG1"/>
    <property type="match status" value="1"/>
</dbReference>
<dbReference type="InterPro" id="IPR027417">
    <property type="entry name" value="P-loop_NTPase"/>
</dbReference>
<name>W5LSK2_ASTMX</name>
<sequence>IVLLGKTGDGKSSTGNTILGEESFHVENSPDSVTQICESRTTSINGRKITVVDGPGFFDTILPEDVLKGEIVRCITECAPGPHAFLIVLKDGRYTEQEKEVVKKITDSFGEEALRYAVVLFTHGNDLAENQTIQDFVRNNAELRKLVDKCGGRVHVIDNIHWKQQQDGYRSNRVQVEDLLNTIEEMVKKNGEQCYTNEMLQMVQRAIEEERVRSERSETDRTPRQSVFKKLLKLVGLGTGILVGAFLGAASPVFIVMSFLQQRRILSVEMPVIGKVAQANSKLAPLTGAAGVAKCLKKQSAFNAAVLFVAAPAVAGGVAGGIIGYNAAEGAETVTEAMKLAASATFDRAKDVE</sequence>
<dbReference type="AlphaFoldDB" id="W5LSK2"/>
<comment type="similarity">
    <text evidence="1">Belongs to the TRAFAC class TrmE-Era-EngA-EngB-Septin-like GTPase superfamily. AIG1/Toc34/Toc159-like paraseptin GTPase family. IAN subfamily.</text>
</comment>
<evidence type="ECO:0000313" key="6">
    <source>
        <dbReference type="Ensembl" id="ENSAMXP00000025907.2"/>
    </source>
</evidence>
<feature type="transmembrane region" description="Helical" evidence="4">
    <location>
        <begin position="304"/>
        <end position="328"/>
    </location>
</feature>
<dbReference type="GO" id="GO:0005525">
    <property type="term" value="F:GTP binding"/>
    <property type="evidence" value="ECO:0007669"/>
    <property type="project" value="UniProtKB-KW"/>
</dbReference>
<dbReference type="Ensembl" id="ENSAMXT00000025927.2">
    <property type="protein sequence ID" value="ENSAMXP00000025907.2"/>
    <property type="gene ID" value="ENSAMXG00000025201.2"/>
</dbReference>
<reference evidence="6" key="4">
    <citation type="submission" date="2025-09" db="UniProtKB">
        <authorList>
            <consortium name="Ensembl"/>
        </authorList>
    </citation>
    <scope>IDENTIFICATION</scope>
</reference>
<reference evidence="7" key="1">
    <citation type="submission" date="2013-03" db="EMBL/GenBank/DDBJ databases">
        <authorList>
            <person name="Jeffery W."/>
            <person name="Warren W."/>
            <person name="Wilson R.K."/>
        </authorList>
    </citation>
    <scope>NUCLEOTIDE SEQUENCE</scope>
    <source>
        <strain evidence="7">female</strain>
    </source>
</reference>
<dbReference type="Proteomes" id="UP000018467">
    <property type="component" value="Unassembled WGS sequence"/>
</dbReference>
<dbReference type="Bgee" id="ENSAMXG00000025201">
    <property type="expression patterns" value="Expressed in pharyngeal gill and 12 other cell types or tissues"/>
</dbReference>
<dbReference type="STRING" id="7994.ENSAMXP00000025907"/>
<evidence type="ECO:0000256" key="4">
    <source>
        <dbReference type="SAM" id="Phobius"/>
    </source>
</evidence>
<reference evidence="7" key="2">
    <citation type="journal article" date="2014" name="Nat. Commun.">
        <title>The cavefish genome reveals candidate genes for eye loss.</title>
        <authorList>
            <person name="McGaugh S.E."/>
            <person name="Gross J.B."/>
            <person name="Aken B."/>
            <person name="Blin M."/>
            <person name="Borowsky R."/>
            <person name="Chalopin D."/>
            <person name="Hinaux H."/>
            <person name="Jeffery W.R."/>
            <person name="Keene A."/>
            <person name="Ma L."/>
            <person name="Minx P."/>
            <person name="Murphy D."/>
            <person name="O'Quin K.E."/>
            <person name="Retaux S."/>
            <person name="Rohner N."/>
            <person name="Searle S.M."/>
            <person name="Stahl B.A."/>
            <person name="Tabin C."/>
            <person name="Volff J.N."/>
            <person name="Yoshizawa M."/>
            <person name="Warren W.C."/>
        </authorList>
    </citation>
    <scope>NUCLEOTIDE SEQUENCE [LARGE SCALE GENOMIC DNA]</scope>
    <source>
        <strain evidence="7">female</strain>
    </source>
</reference>
<dbReference type="InterPro" id="IPR006703">
    <property type="entry name" value="G_AIG1"/>
</dbReference>
<dbReference type="GeneTree" id="ENSGT01150000286992"/>
<keyword evidence="2" id="KW-0547">Nucleotide-binding</keyword>
<accession>W5LSK2</accession>
<dbReference type="InterPro" id="IPR045058">
    <property type="entry name" value="GIMA/IAN/Toc"/>
</dbReference>
<evidence type="ECO:0000256" key="1">
    <source>
        <dbReference type="ARBA" id="ARBA00008535"/>
    </source>
</evidence>
<evidence type="ECO:0000256" key="2">
    <source>
        <dbReference type="ARBA" id="ARBA00022741"/>
    </source>
</evidence>
<dbReference type="SUPFAM" id="SSF52540">
    <property type="entry name" value="P-loop containing nucleoside triphosphate hydrolases"/>
    <property type="match status" value="1"/>
</dbReference>
<evidence type="ECO:0000256" key="3">
    <source>
        <dbReference type="ARBA" id="ARBA00023134"/>
    </source>
</evidence>
<protein>
    <recommendedName>
        <fullName evidence="5">AIG1-type G domain-containing protein</fullName>
    </recommendedName>
</protein>
<keyword evidence="7" id="KW-1185">Reference proteome</keyword>
<organism evidence="6 7">
    <name type="scientific">Astyanax mexicanus</name>
    <name type="common">Blind cave fish</name>
    <name type="synonym">Astyanax fasciatus mexicanus</name>
    <dbReference type="NCBI Taxonomy" id="7994"/>
    <lineage>
        <taxon>Eukaryota</taxon>
        <taxon>Metazoa</taxon>
        <taxon>Chordata</taxon>
        <taxon>Craniata</taxon>
        <taxon>Vertebrata</taxon>
        <taxon>Euteleostomi</taxon>
        <taxon>Actinopterygii</taxon>
        <taxon>Neopterygii</taxon>
        <taxon>Teleostei</taxon>
        <taxon>Ostariophysi</taxon>
        <taxon>Characiformes</taxon>
        <taxon>Characoidei</taxon>
        <taxon>Acestrorhamphidae</taxon>
        <taxon>Acestrorhamphinae</taxon>
        <taxon>Astyanax</taxon>
    </lineage>
</organism>
<dbReference type="Gene3D" id="3.40.50.300">
    <property type="entry name" value="P-loop containing nucleotide triphosphate hydrolases"/>
    <property type="match status" value="1"/>
</dbReference>
<feature type="domain" description="AIG1-type G" evidence="5">
    <location>
        <begin position="1"/>
        <end position="204"/>
    </location>
</feature>
<evidence type="ECO:0000259" key="5">
    <source>
        <dbReference type="PROSITE" id="PS51720"/>
    </source>
</evidence>
<dbReference type="PANTHER" id="PTHR10903">
    <property type="entry name" value="GTPASE, IMAP FAMILY MEMBER-RELATED"/>
    <property type="match status" value="1"/>
</dbReference>
<dbReference type="CDD" id="cd01852">
    <property type="entry name" value="AIG1"/>
    <property type="match status" value="1"/>
</dbReference>
<dbReference type="PANTHER" id="PTHR10903:SF62">
    <property type="entry name" value="GTPASE IMAP FAMILY MEMBER 4-LIKE-RELATED"/>
    <property type="match status" value="1"/>
</dbReference>
<keyword evidence="4" id="KW-1133">Transmembrane helix</keyword>
<keyword evidence="4" id="KW-0472">Membrane</keyword>
<dbReference type="eggNOG" id="ENOG502RXKJ">
    <property type="taxonomic scope" value="Eukaryota"/>
</dbReference>
<keyword evidence="3" id="KW-0342">GTP-binding</keyword>
<feature type="transmembrane region" description="Helical" evidence="4">
    <location>
        <begin position="234"/>
        <end position="260"/>
    </location>
</feature>
<dbReference type="Pfam" id="PF04548">
    <property type="entry name" value="AIG1"/>
    <property type="match status" value="1"/>
</dbReference>
<dbReference type="HOGENOM" id="CLU_010468_3_0_1"/>
<proteinExistence type="inferred from homology"/>
<dbReference type="FunFam" id="3.40.50.300:FF:000366">
    <property type="entry name" value="GTPase, IMAP family member 2"/>
    <property type="match status" value="1"/>
</dbReference>
<keyword evidence="4" id="KW-0812">Transmembrane</keyword>
<dbReference type="InParanoid" id="W5LSK2"/>
<reference evidence="6" key="3">
    <citation type="submission" date="2025-08" db="UniProtKB">
        <authorList>
            <consortium name="Ensembl"/>
        </authorList>
    </citation>
    <scope>IDENTIFICATION</scope>
</reference>